<gene>
    <name evidence="8" type="ORF">HELGO_WM11714</name>
</gene>
<accession>A0A6S6RTC8</accession>
<dbReference type="InterPro" id="IPR051907">
    <property type="entry name" value="DoxX-like_oxidoreductase"/>
</dbReference>
<dbReference type="Pfam" id="PF07681">
    <property type="entry name" value="DoxX"/>
    <property type="match status" value="1"/>
</dbReference>
<feature type="transmembrane region" description="Helical" evidence="7">
    <location>
        <begin position="82"/>
        <end position="98"/>
    </location>
</feature>
<dbReference type="EMBL" id="CACVAP010000022">
    <property type="protein sequence ID" value="CAA6799645.1"/>
    <property type="molecule type" value="Genomic_DNA"/>
</dbReference>
<evidence type="ECO:0000256" key="1">
    <source>
        <dbReference type="ARBA" id="ARBA00004651"/>
    </source>
</evidence>
<feature type="non-terminal residue" evidence="8">
    <location>
        <position position="1"/>
    </location>
</feature>
<evidence type="ECO:0000256" key="6">
    <source>
        <dbReference type="ARBA" id="ARBA00023136"/>
    </source>
</evidence>
<dbReference type="AlphaFoldDB" id="A0A6S6RTC8"/>
<feature type="transmembrane region" description="Helical" evidence="7">
    <location>
        <begin position="21"/>
        <end position="39"/>
    </location>
</feature>
<comment type="similarity">
    <text evidence="2">Belongs to the DoxX family.</text>
</comment>
<evidence type="ECO:0000256" key="4">
    <source>
        <dbReference type="ARBA" id="ARBA00022692"/>
    </source>
</evidence>
<dbReference type="PANTHER" id="PTHR33452:SF1">
    <property type="entry name" value="INNER MEMBRANE PROTEIN YPHA-RELATED"/>
    <property type="match status" value="1"/>
</dbReference>
<dbReference type="InterPro" id="IPR032808">
    <property type="entry name" value="DoxX"/>
</dbReference>
<organism evidence="8">
    <name type="scientific">uncultured Sulfurovum sp</name>
    <dbReference type="NCBI Taxonomy" id="269237"/>
    <lineage>
        <taxon>Bacteria</taxon>
        <taxon>Pseudomonadati</taxon>
        <taxon>Campylobacterota</taxon>
        <taxon>Epsilonproteobacteria</taxon>
        <taxon>Campylobacterales</taxon>
        <taxon>Sulfurovaceae</taxon>
        <taxon>Sulfurovum</taxon>
        <taxon>environmental samples</taxon>
    </lineage>
</organism>
<keyword evidence="6 7" id="KW-0472">Membrane</keyword>
<keyword evidence="5 7" id="KW-1133">Transmembrane helix</keyword>
<keyword evidence="3" id="KW-1003">Cell membrane</keyword>
<proteinExistence type="inferred from homology"/>
<evidence type="ECO:0000256" key="7">
    <source>
        <dbReference type="SAM" id="Phobius"/>
    </source>
</evidence>
<evidence type="ECO:0000256" key="3">
    <source>
        <dbReference type="ARBA" id="ARBA00022475"/>
    </source>
</evidence>
<keyword evidence="4 7" id="KW-0812">Transmembrane</keyword>
<protein>
    <submittedName>
        <fullName evidence="8">GntR family transcriptional regulator</fullName>
    </submittedName>
</protein>
<reference evidence="8" key="1">
    <citation type="submission" date="2020-01" db="EMBL/GenBank/DDBJ databases">
        <authorList>
            <person name="Meier V. D."/>
            <person name="Meier V D."/>
        </authorList>
    </citation>
    <scope>NUCLEOTIDE SEQUENCE</scope>
    <source>
        <strain evidence="8">HLG_WM_MAG_06</strain>
    </source>
</reference>
<dbReference type="PANTHER" id="PTHR33452">
    <property type="entry name" value="OXIDOREDUCTASE CATD-RELATED"/>
    <property type="match status" value="1"/>
</dbReference>
<name>A0A6S6RTC8_9BACT</name>
<feature type="transmembrane region" description="Helical" evidence="7">
    <location>
        <begin position="118"/>
        <end position="137"/>
    </location>
</feature>
<comment type="subcellular location">
    <subcellularLocation>
        <location evidence="1">Cell membrane</location>
        <topology evidence="1">Multi-pass membrane protein</topology>
    </subcellularLocation>
</comment>
<feature type="transmembrane region" description="Helical" evidence="7">
    <location>
        <begin position="59"/>
        <end position="77"/>
    </location>
</feature>
<sequence length="145" mass="15813">GIKIKKGFIMNIFKNDDLGKLILRLMIGGLMLFHGVAKLQNGIGFIEEMVIGAGLPRELAYGVYIAEVLAPLLIILGIQVRLAALTVMAVMVGAVYFAHMKDLLELTKHGAWALEVQAFFFMGAMALFFMGSGKYAVAPKRKPKA</sequence>
<evidence type="ECO:0000313" key="8">
    <source>
        <dbReference type="EMBL" id="CAA6799645.1"/>
    </source>
</evidence>
<dbReference type="GO" id="GO:0005886">
    <property type="term" value="C:plasma membrane"/>
    <property type="evidence" value="ECO:0007669"/>
    <property type="project" value="UniProtKB-SubCell"/>
</dbReference>
<evidence type="ECO:0000256" key="2">
    <source>
        <dbReference type="ARBA" id="ARBA00006679"/>
    </source>
</evidence>
<evidence type="ECO:0000256" key="5">
    <source>
        <dbReference type="ARBA" id="ARBA00022989"/>
    </source>
</evidence>